<dbReference type="AlphaFoldDB" id="A0A366QYF4"/>
<feature type="compositionally biased region" description="Basic and acidic residues" evidence="1">
    <location>
        <begin position="1"/>
        <end position="10"/>
    </location>
</feature>
<proteinExistence type="predicted"/>
<dbReference type="OrthoDB" id="5088056at2759"/>
<name>A0A366QYF4_9HYPO</name>
<accession>A0A366QYF4</accession>
<dbReference type="RefSeq" id="XP_031012129.1">
    <property type="nucleotide sequence ID" value="XM_031163809.1"/>
</dbReference>
<evidence type="ECO:0000313" key="3">
    <source>
        <dbReference type="Proteomes" id="UP000253153"/>
    </source>
</evidence>
<keyword evidence="3" id="KW-1185">Reference proteome</keyword>
<organism evidence="2 3">
    <name type="scientific">Fusarium coffeatum</name>
    <dbReference type="NCBI Taxonomy" id="231269"/>
    <lineage>
        <taxon>Eukaryota</taxon>
        <taxon>Fungi</taxon>
        <taxon>Dikarya</taxon>
        <taxon>Ascomycota</taxon>
        <taxon>Pezizomycotina</taxon>
        <taxon>Sordariomycetes</taxon>
        <taxon>Hypocreomycetidae</taxon>
        <taxon>Hypocreales</taxon>
        <taxon>Nectriaceae</taxon>
        <taxon>Fusarium</taxon>
        <taxon>Fusarium incarnatum-equiseti species complex</taxon>
    </lineage>
</organism>
<evidence type="ECO:0000256" key="1">
    <source>
        <dbReference type="SAM" id="MobiDB-lite"/>
    </source>
</evidence>
<evidence type="ECO:0000313" key="2">
    <source>
        <dbReference type="EMBL" id="RBR09927.1"/>
    </source>
</evidence>
<dbReference type="EMBL" id="QKXC01000250">
    <property type="protein sequence ID" value="RBR09927.1"/>
    <property type="molecule type" value="Genomic_DNA"/>
</dbReference>
<reference evidence="2 3" key="1">
    <citation type="submission" date="2018-06" db="EMBL/GenBank/DDBJ databases">
        <title>Fusarium incarnatum-equiseti species complex species 28.</title>
        <authorList>
            <person name="Gardiner D.M."/>
        </authorList>
    </citation>
    <scope>NUCLEOTIDE SEQUENCE [LARGE SCALE GENOMIC DNA]</scope>
    <source>
        <strain evidence="2 3">FIESC_28</strain>
    </source>
</reference>
<dbReference type="GeneID" id="41999105"/>
<dbReference type="Proteomes" id="UP000253153">
    <property type="component" value="Unassembled WGS sequence"/>
</dbReference>
<protein>
    <submittedName>
        <fullName evidence="2">Uncharacterized protein</fullName>
    </submittedName>
</protein>
<sequence>MVQGDREHSSSSHPPRIHGLNVASECAPLEIVFEDPRLKKTPGEPSLKLPNQFTSLVEGLANGDSQKERRRQHGLDSVEKLRHKMARLRNIDLVRRPHQAPTLDCWEQLVVIAATVVDLHLGEEDTASLTINSLNGRELSHDTILRDRKAARQVVKLIDAMNLYWKHDLAFDLLVLLDTPLSILRQQSVHQFQGLERLLRGCTPSAELQYCLRLYIPFLVMLLRPVYSLFEVQDALNTSLLHESDYDAFLEVVALRYDPIKDTWMPK</sequence>
<gene>
    <name evidence="2" type="ORF">FIESC28_09673</name>
</gene>
<feature type="region of interest" description="Disordered" evidence="1">
    <location>
        <begin position="1"/>
        <end position="20"/>
    </location>
</feature>
<comment type="caution">
    <text evidence="2">The sequence shown here is derived from an EMBL/GenBank/DDBJ whole genome shotgun (WGS) entry which is preliminary data.</text>
</comment>